<dbReference type="InterPro" id="IPR011519">
    <property type="entry name" value="UnbV_ASPIC"/>
</dbReference>
<comment type="caution">
    <text evidence="5">The sequence shown here is derived from an EMBL/GenBank/DDBJ whole genome shotgun (WGS) entry which is preliminary data.</text>
</comment>
<dbReference type="SUPFAM" id="SSF69318">
    <property type="entry name" value="Integrin alpha N-terminal domain"/>
    <property type="match status" value="2"/>
</dbReference>
<keyword evidence="3" id="KW-0472">Membrane</keyword>
<dbReference type="InterPro" id="IPR028994">
    <property type="entry name" value="Integrin_alpha_N"/>
</dbReference>
<organism evidence="5 6">
    <name type="scientific">Flavivirga jejuensis</name>
    <dbReference type="NCBI Taxonomy" id="870487"/>
    <lineage>
        <taxon>Bacteria</taxon>
        <taxon>Pseudomonadati</taxon>
        <taxon>Bacteroidota</taxon>
        <taxon>Flavobacteriia</taxon>
        <taxon>Flavobacteriales</taxon>
        <taxon>Flavobacteriaceae</taxon>
        <taxon>Flavivirga</taxon>
    </lineage>
</organism>
<dbReference type="InterPro" id="IPR013517">
    <property type="entry name" value="FG-GAP"/>
</dbReference>
<evidence type="ECO:0000256" key="1">
    <source>
        <dbReference type="ARBA" id="ARBA00022729"/>
    </source>
</evidence>
<dbReference type="Pfam" id="PF13517">
    <property type="entry name" value="FG-GAP_3"/>
    <property type="match status" value="1"/>
</dbReference>
<evidence type="ECO:0000256" key="2">
    <source>
        <dbReference type="SAM" id="MobiDB-lite"/>
    </source>
</evidence>
<protein>
    <submittedName>
        <fullName evidence="5">CRTAC1 family protein</fullName>
    </submittedName>
</protein>
<sequence length="907" mass="101395">MKKSLAKKLKIITLGVITFLIVFAIIFHNIVIYKVSQVTNVEAKFGEELDGANEDVKFLNVVKNNSKPLDESKFSKLEKPSAFKEVTLFDDDAKNWGTYAGQYGSCGLLIFDANGDDKLDTYFLNPGDNWVRPTDEKGVLKEEPRLQYNALFLNMGNDEAGNPIYKEVDELAKANDTYVKEEILIENYLFPRENLADSRKRKGRNSQTAIAADINGDGLQDILVGNGMEGMVWSSPKTQRVLGQFVRPVGRQANNVRVPMKSQGLGFIKGYQPRDNTNDQRESSNGNEFYGANTIFLNMGDKDNDGIPEWKDVTKETGLSGKRNTFSILAADFDLDGDLDIFEGNAMDEDYWPGGAKALSGGANQLYINQLSETGKLTFIEKSSEMNVDGVYDEDNPMPDYYRVRKLPILPKEYSLAFMSFEPYKPKWLTINGQESEHGQLSWSSVTQDVNHDGYPDIWVANDLGWLRLYINDKGKGFVQPKKYARSDKSGYWMTFSPADFNNDLKEDVFAGNLGGSSMNFAFSYPDPNMILDPVMTVGTMSQQYFANRHRAMHAVIDGNDFRNELETKVKHSKALPPDAALPNNVRPFIPGGRHVPYDINSLDPYEFAWGSTTLDVQNDGRKDLYWIGCLWGSGGGIFPIMGTGPGRLLVNATDKGEKVNFKDLTAEYNVFNILEMKYDKLDSEGHIYRKSPTKNWGKRSMVYSYDLDVWGLQGPDVLQKVSNRSMIQLAEEGRSVVAADINNDGYQDIILRNIGGYDSRKSTGVNLKAKIDGKIRVLPAHDANFPTPTNFEPGDSRVFINTHKGSNYLKVRLEDNTLGSFNKNGVGAKVFVNKDNLMVNRAGGGGFLSNYCGDLHFGLGNKKAETIKIQWPDKEQTVEEFKLGSIANGIVTITKGEGLTSWKENL</sequence>
<keyword evidence="6" id="KW-1185">Reference proteome</keyword>
<feature type="region of interest" description="Disordered" evidence="2">
    <location>
        <begin position="267"/>
        <end position="287"/>
    </location>
</feature>
<dbReference type="InterPro" id="IPR027039">
    <property type="entry name" value="Crtac1"/>
</dbReference>
<feature type="transmembrane region" description="Helical" evidence="3">
    <location>
        <begin position="12"/>
        <end position="33"/>
    </location>
</feature>
<name>A0ABT8WMN7_9FLAO</name>
<accession>A0ABT8WMN7</accession>
<dbReference type="Pfam" id="PF07593">
    <property type="entry name" value="UnbV_ASPIC"/>
    <property type="match status" value="1"/>
</dbReference>
<keyword evidence="3" id="KW-1133">Transmembrane helix</keyword>
<dbReference type="EMBL" id="JAUOEL010000003">
    <property type="protein sequence ID" value="MDO5974418.1"/>
    <property type="molecule type" value="Genomic_DNA"/>
</dbReference>
<keyword evidence="3" id="KW-0812">Transmembrane</keyword>
<reference evidence="5" key="1">
    <citation type="submission" date="2023-07" db="EMBL/GenBank/DDBJ databases">
        <title>Two novel species in the genus Flavivirga.</title>
        <authorList>
            <person name="Kwon K."/>
        </authorList>
    </citation>
    <scope>NUCLEOTIDE SEQUENCE</scope>
    <source>
        <strain evidence="5">KACC 14158</strain>
    </source>
</reference>
<dbReference type="Proteomes" id="UP001176806">
    <property type="component" value="Unassembled WGS sequence"/>
</dbReference>
<dbReference type="RefSeq" id="WP_303301559.1">
    <property type="nucleotide sequence ID" value="NZ_BAABDA010000050.1"/>
</dbReference>
<proteinExistence type="predicted"/>
<evidence type="ECO:0000256" key="3">
    <source>
        <dbReference type="SAM" id="Phobius"/>
    </source>
</evidence>
<keyword evidence="1" id="KW-0732">Signal</keyword>
<dbReference type="PANTHER" id="PTHR16026">
    <property type="entry name" value="CARTILAGE ACIDIC PROTEIN 1"/>
    <property type="match status" value="1"/>
</dbReference>
<dbReference type="Pfam" id="PF01839">
    <property type="entry name" value="FG-GAP"/>
    <property type="match status" value="1"/>
</dbReference>
<feature type="domain" description="ASPIC/UnbV" evidence="4">
    <location>
        <begin position="826"/>
        <end position="881"/>
    </location>
</feature>
<dbReference type="Gene3D" id="2.130.10.130">
    <property type="entry name" value="Integrin alpha, N-terminal"/>
    <property type="match status" value="1"/>
</dbReference>
<gene>
    <name evidence="5" type="ORF">Q4Q40_09500</name>
</gene>
<dbReference type="PANTHER" id="PTHR16026:SF0">
    <property type="entry name" value="CARTILAGE ACIDIC PROTEIN 1"/>
    <property type="match status" value="1"/>
</dbReference>
<evidence type="ECO:0000259" key="4">
    <source>
        <dbReference type="Pfam" id="PF07593"/>
    </source>
</evidence>
<evidence type="ECO:0000313" key="6">
    <source>
        <dbReference type="Proteomes" id="UP001176806"/>
    </source>
</evidence>
<evidence type="ECO:0000313" key="5">
    <source>
        <dbReference type="EMBL" id="MDO5974418.1"/>
    </source>
</evidence>